<proteinExistence type="predicted"/>
<dbReference type="InterPro" id="IPR039523">
    <property type="entry name" value="RimK-rel_E_lig_ATP-grasp"/>
</dbReference>
<organism evidence="2 3">
    <name type="scientific">Paracoccus alcaliphilus</name>
    <dbReference type="NCBI Taxonomy" id="34002"/>
    <lineage>
        <taxon>Bacteria</taxon>
        <taxon>Pseudomonadati</taxon>
        <taxon>Pseudomonadota</taxon>
        <taxon>Alphaproteobacteria</taxon>
        <taxon>Rhodobacterales</taxon>
        <taxon>Paracoccaceae</taxon>
        <taxon>Paracoccus</taxon>
    </lineage>
</organism>
<gene>
    <name evidence="2" type="ORF">SAMN04489859_101911</name>
</gene>
<dbReference type="Proteomes" id="UP000199054">
    <property type="component" value="Unassembled WGS sequence"/>
</dbReference>
<evidence type="ECO:0000313" key="2">
    <source>
        <dbReference type="EMBL" id="SEN84667.1"/>
    </source>
</evidence>
<feature type="domain" description="Alpha-L-glutamate ligase-related protein ATP-grasp" evidence="1">
    <location>
        <begin position="185"/>
        <end position="322"/>
    </location>
</feature>
<protein>
    <submittedName>
        <fullName evidence="2">Sugar-transfer associated ATP-grasp</fullName>
    </submittedName>
</protein>
<evidence type="ECO:0000259" key="1">
    <source>
        <dbReference type="Pfam" id="PF14397"/>
    </source>
</evidence>
<dbReference type="Pfam" id="PF14397">
    <property type="entry name" value="ATPgrasp_ST"/>
    <property type="match status" value="1"/>
</dbReference>
<reference evidence="2 3" key="1">
    <citation type="submission" date="2016-10" db="EMBL/GenBank/DDBJ databases">
        <authorList>
            <person name="de Groot N.N."/>
        </authorList>
    </citation>
    <scope>NUCLEOTIDE SEQUENCE [LARGE SCALE GENOMIC DNA]</scope>
    <source>
        <strain evidence="2 3">DSM 8512</strain>
    </source>
</reference>
<sequence>MNTAAVKRMARKTVASARTARMHMLKRAIARRALSALEASGRALSPQMRRQALDYAIGHLGWKGYAEWLQVYAAASGQFRPGWLPDNYYTAEVMPRVNGAYHHMARQRAANRVLFGDDAFPDIGYVVNGLLLDADYRVIPPAAAAATMSRFGDRIVVKSDASGFGAGVRSLATRGLDMASLTATGNGVIQRMIEPHPFFDRFGLPSVPTLRIATVITDQGQAEVRGCYLKLGRKGHGHVMASDQLRIAVDWTSGRLADEGFMTSWRVVERHPDTGAEFAGLTLPQIGDCVQTALRLHRRMPLPRFLSWDMLPDRHGRVQVLEWEGGVVSFAEPMQGPCFADLGWDRLHLTGGASGKPGAAPTLIAGRT</sequence>
<dbReference type="OrthoDB" id="2077809at2"/>
<dbReference type="EMBL" id="FODE01000019">
    <property type="protein sequence ID" value="SEN84667.1"/>
    <property type="molecule type" value="Genomic_DNA"/>
</dbReference>
<accession>A0A1H8JWB2</accession>
<name>A0A1H8JWB2_9RHOB</name>
<dbReference type="STRING" id="34002.SAMN04489859_101911"/>
<dbReference type="AlphaFoldDB" id="A0A1H8JWB2"/>
<evidence type="ECO:0000313" key="3">
    <source>
        <dbReference type="Proteomes" id="UP000199054"/>
    </source>
</evidence>
<keyword evidence="3" id="KW-1185">Reference proteome</keyword>
<dbReference type="RefSeq" id="WP_139208171.1">
    <property type="nucleotide sequence ID" value="NZ_CP067126.1"/>
</dbReference>